<dbReference type="SMART" id="SM00387">
    <property type="entry name" value="HATPase_c"/>
    <property type="match status" value="1"/>
</dbReference>
<dbReference type="InterPro" id="IPR003594">
    <property type="entry name" value="HATPase_dom"/>
</dbReference>
<keyword evidence="5" id="KW-0812">Transmembrane</keyword>
<dbReference type="Gene3D" id="3.30.565.10">
    <property type="entry name" value="Histidine kinase-like ATPase, C-terminal domain"/>
    <property type="match status" value="1"/>
</dbReference>
<dbReference type="AlphaFoldDB" id="U5DAA9"/>
<feature type="domain" description="Response regulatory" evidence="7">
    <location>
        <begin position="564"/>
        <end position="639"/>
    </location>
</feature>
<evidence type="ECO:0000259" key="6">
    <source>
        <dbReference type="PROSITE" id="PS50109"/>
    </source>
</evidence>
<dbReference type="InterPro" id="IPR004358">
    <property type="entry name" value="Sig_transdc_His_kin-like_C"/>
</dbReference>
<dbReference type="Proteomes" id="UP000017836">
    <property type="component" value="Unassembled WGS sequence"/>
</dbReference>
<evidence type="ECO:0000256" key="2">
    <source>
        <dbReference type="ARBA" id="ARBA00012438"/>
    </source>
</evidence>
<protein>
    <recommendedName>
        <fullName evidence="2">histidine kinase</fullName>
        <ecNumber evidence="2">2.7.13.3</ecNumber>
    </recommendedName>
</protein>
<gene>
    <name evidence="8" type="ORF">AMTR_s00061p00156970</name>
</gene>
<name>U5DAA9_AMBTC</name>
<dbReference type="InterPro" id="IPR003661">
    <property type="entry name" value="HisK_dim/P_dom"/>
</dbReference>
<organism evidence="8 9">
    <name type="scientific">Amborella trichopoda</name>
    <dbReference type="NCBI Taxonomy" id="13333"/>
    <lineage>
        <taxon>Eukaryota</taxon>
        <taxon>Viridiplantae</taxon>
        <taxon>Streptophyta</taxon>
        <taxon>Embryophyta</taxon>
        <taxon>Tracheophyta</taxon>
        <taxon>Spermatophyta</taxon>
        <taxon>Magnoliopsida</taxon>
        <taxon>Amborellales</taxon>
        <taxon>Amborellaceae</taxon>
        <taxon>Amborella</taxon>
    </lineage>
</organism>
<comment type="catalytic activity">
    <reaction evidence="1">
        <text>ATP + protein L-histidine = ADP + protein N-phospho-L-histidine.</text>
        <dbReference type="EC" id="2.7.13.3"/>
    </reaction>
</comment>
<dbReference type="InterPro" id="IPR001789">
    <property type="entry name" value="Sig_transdc_resp-reg_receiver"/>
</dbReference>
<dbReference type="InterPro" id="IPR011006">
    <property type="entry name" value="CheY-like_superfamily"/>
</dbReference>
<keyword evidence="5" id="KW-1133">Transmembrane helix</keyword>
<evidence type="ECO:0000259" key="7">
    <source>
        <dbReference type="PROSITE" id="PS50110"/>
    </source>
</evidence>
<dbReference type="GO" id="GO:0000155">
    <property type="term" value="F:phosphorelay sensor kinase activity"/>
    <property type="evidence" value="ECO:0007669"/>
    <property type="project" value="InterPro"/>
</dbReference>
<dbReference type="SUPFAM" id="SSF52172">
    <property type="entry name" value="CheY-like"/>
    <property type="match status" value="1"/>
</dbReference>
<dbReference type="HOGENOM" id="CLU_000445_104_16_1"/>
<dbReference type="InterPro" id="IPR036097">
    <property type="entry name" value="HisK_dim/P_sf"/>
</dbReference>
<dbReference type="PROSITE" id="PS50109">
    <property type="entry name" value="HIS_KIN"/>
    <property type="match status" value="1"/>
</dbReference>
<dbReference type="InterPro" id="IPR005467">
    <property type="entry name" value="His_kinase_dom"/>
</dbReference>
<evidence type="ECO:0000313" key="8">
    <source>
        <dbReference type="EMBL" id="ERN19135.1"/>
    </source>
</evidence>
<feature type="transmembrane region" description="Helical" evidence="5">
    <location>
        <begin position="6"/>
        <end position="26"/>
    </location>
</feature>
<dbReference type="OMA" id="VEYPSGI"/>
<dbReference type="SUPFAM" id="SSF47384">
    <property type="entry name" value="Homodimeric domain of signal transducing histidine kinase"/>
    <property type="match status" value="1"/>
</dbReference>
<dbReference type="Gramene" id="ERN19135">
    <property type="protein sequence ID" value="ERN19135"/>
    <property type="gene ID" value="AMTR_s00061p00156970"/>
</dbReference>
<sequence>MGMLILLYGMLAIVVFAFCFCMFLFYRAARREMRLCAALVKHMEVNRQAERKIINMDHALAMATHDIRTSIAAIISIIELCRRIPSKTLELDSNLEQMNSCATNMLAIMNSVLDASKIEAGKMQLEEGEFDLAETMEEVADIFYGLAIKNGVEVIMDLYDGTVERYRHVKGDCGKLKQVLSNLLSNAVKFTTEGHIVVRALIKKPIMISKASIANSHHKGYFFNSWGCIMRWLSDSDEAYEFNVVQADSDSLEFICEVDDSGKGIPKDKHETVFENYIQVKESVPNNIQGTGLGLGIVKSLVRLMGGDIHIKDKEPGERGTCFKFNIFLRGTERFDLNLGQTNALGGLVAHTVLLIQGEVPRQISQKWMSNQGFKVWMSDGLEDLFGTLERLKSELFLSSFRSLESLELNSVDSYRSDHSMDILTRRVLKRSTSHIDLVHHSTRFNIENACILMVIDMACGPFSKLSLIISDFIRSINNLQFKVVWLTTPITSSEDLEVLESGQVPCNLVLRKPFHWSRLHKVLQLVKDPWEENDSDSSQTVKIDVMPAASSSTRLRGNFDGMKVLVVEDNILLRRLATANLSRLGALVEICENGEDALNRVIKALRGKESASKEIHEIHEDSSSSPFDIILMDCEVIA</sequence>
<dbReference type="eggNOG" id="KOG0519">
    <property type="taxonomic scope" value="Eukaryota"/>
</dbReference>
<evidence type="ECO:0000256" key="3">
    <source>
        <dbReference type="ARBA" id="ARBA00022553"/>
    </source>
</evidence>
<dbReference type="PANTHER" id="PTHR43719">
    <property type="entry name" value="TWO-COMPONENT HISTIDINE KINASE"/>
    <property type="match status" value="1"/>
</dbReference>
<evidence type="ECO:0000256" key="1">
    <source>
        <dbReference type="ARBA" id="ARBA00000085"/>
    </source>
</evidence>
<proteinExistence type="predicted"/>
<keyword evidence="3 4" id="KW-0597">Phosphoprotein</keyword>
<dbReference type="SUPFAM" id="SSF55874">
    <property type="entry name" value="ATPase domain of HSP90 chaperone/DNA topoisomerase II/histidine kinase"/>
    <property type="match status" value="1"/>
</dbReference>
<keyword evidence="9" id="KW-1185">Reference proteome</keyword>
<dbReference type="SMART" id="SM00388">
    <property type="entry name" value="HisKA"/>
    <property type="match status" value="1"/>
</dbReference>
<evidence type="ECO:0000256" key="4">
    <source>
        <dbReference type="PROSITE-ProRule" id="PRU00169"/>
    </source>
</evidence>
<feature type="domain" description="Histidine kinase" evidence="6">
    <location>
        <begin position="62"/>
        <end position="331"/>
    </location>
</feature>
<accession>U5DAA9</accession>
<dbReference type="PROSITE" id="PS50110">
    <property type="entry name" value="RESPONSE_REGULATORY"/>
    <property type="match status" value="1"/>
</dbReference>
<dbReference type="EC" id="2.7.13.3" evidence="2"/>
<evidence type="ECO:0000313" key="9">
    <source>
        <dbReference type="Proteomes" id="UP000017836"/>
    </source>
</evidence>
<reference evidence="9" key="1">
    <citation type="journal article" date="2013" name="Science">
        <title>The Amborella genome and the evolution of flowering plants.</title>
        <authorList>
            <consortium name="Amborella Genome Project"/>
        </authorList>
    </citation>
    <scope>NUCLEOTIDE SEQUENCE [LARGE SCALE GENOMIC DNA]</scope>
</reference>
<evidence type="ECO:0000256" key="5">
    <source>
        <dbReference type="SAM" id="Phobius"/>
    </source>
</evidence>
<dbReference type="InterPro" id="IPR036890">
    <property type="entry name" value="HATPase_C_sf"/>
</dbReference>
<dbReference type="EMBL" id="KI392075">
    <property type="protein sequence ID" value="ERN19135.1"/>
    <property type="molecule type" value="Genomic_DNA"/>
</dbReference>
<dbReference type="InterPro" id="IPR050956">
    <property type="entry name" value="2C_system_His_kinase"/>
</dbReference>
<dbReference type="Pfam" id="PF02518">
    <property type="entry name" value="HATPase_c"/>
    <property type="match status" value="1"/>
</dbReference>
<dbReference type="PANTHER" id="PTHR43719:SF75">
    <property type="entry name" value="HISTIDINE KINASE CKI1"/>
    <property type="match status" value="1"/>
</dbReference>
<dbReference type="Gene3D" id="1.10.287.130">
    <property type="match status" value="1"/>
</dbReference>
<dbReference type="STRING" id="13333.U5DAA9"/>
<dbReference type="PRINTS" id="PR00344">
    <property type="entry name" value="BCTRLSENSOR"/>
</dbReference>
<dbReference type="Gene3D" id="3.40.50.2300">
    <property type="match status" value="1"/>
</dbReference>
<keyword evidence="5" id="KW-0472">Membrane</keyword>
<dbReference type="Pfam" id="PF00512">
    <property type="entry name" value="HisKA"/>
    <property type="match status" value="1"/>
</dbReference>
<feature type="modified residue" description="4-aspartylphosphate" evidence="4">
    <location>
        <position position="634"/>
    </location>
</feature>